<dbReference type="EMBL" id="CP002959">
    <property type="protein sequence ID" value="AFM11551.1"/>
    <property type="molecule type" value="Genomic_DNA"/>
</dbReference>
<dbReference type="PANTHER" id="PTHR35868">
    <property type="entry name" value="DUF2804 DOMAIN-CONTAINING PROTEIN-RELATED"/>
    <property type="match status" value="1"/>
</dbReference>
<accession>I4B2P4</accession>
<dbReference type="Pfam" id="PF10974">
    <property type="entry name" value="DUF2804"/>
    <property type="match status" value="1"/>
</dbReference>
<name>I4B2P4_TURPD</name>
<evidence type="ECO:0000313" key="3">
    <source>
        <dbReference type="Proteomes" id="UP000006048"/>
    </source>
</evidence>
<gene>
    <name evidence="2" type="ordered locus">Turpa_0900</name>
</gene>
<dbReference type="HOGENOM" id="CLU_068418_1_0_12"/>
<proteinExistence type="predicted"/>
<dbReference type="RefSeq" id="WP_014802069.1">
    <property type="nucleotide sequence ID" value="NC_018020.1"/>
</dbReference>
<evidence type="ECO:0000313" key="2">
    <source>
        <dbReference type="EMBL" id="AFM11551.1"/>
    </source>
</evidence>
<keyword evidence="1" id="KW-0472">Membrane</keyword>
<dbReference type="STRING" id="869212.Turpa_0900"/>
<organism evidence="2 3">
    <name type="scientific">Turneriella parva (strain ATCC BAA-1111 / DSM 21527 / NCTC 11395 / H)</name>
    <name type="common">Leptospira parva</name>
    <dbReference type="NCBI Taxonomy" id="869212"/>
    <lineage>
        <taxon>Bacteria</taxon>
        <taxon>Pseudomonadati</taxon>
        <taxon>Spirochaetota</taxon>
        <taxon>Spirochaetia</taxon>
        <taxon>Leptospirales</taxon>
        <taxon>Leptospiraceae</taxon>
        <taxon>Turneriella</taxon>
    </lineage>
</organism>
<evidence type="ECO:0008006" key="4">
    <source>
        <dbReference type="Google" id="ProtNLM"/>
    </source>
</evidence>
<dbReference type="AlphaFoldDB" id="I4B2P4"/>
<dbReference type="OrthoDB" id="9762066at2"/>
<keyword evidence="3" id="KW-1185">Reference proteome</keyword>
<dbReference type="InterPro" id="IPR021243">
    <property type="entry name" value="DUF2804"/>
</dbReference>
<sequence length="324" mass="36947">MSEFKPQRLKLPVPGEENVYGLYEGPVPDTTTREWDFNSRLFPRRRSERKAWIYLGFFSRDFYAGMAIVDAGYIASAFCYVYIPAEKYFHEHKLTLPLGFGNAFDATLSDSWRLGPYEMLPTKEKIVVNIRGEFDLSATFALKGNGLSTIAPSDANRPFHFTYKEMSMAAEGEFSFQGRRQRFAGDCGISDYTKGYPPRKTEWNWLSLVGKTETGKSIGVNLVDKFNNGIENALWVDGKPTALSTAHFHYIRPADKSIWRILTRDNVFEARFRPFGARGENLNIGILRSQFVQPYGIFDGQIKIDGQLEKFSGYGVTEDHLALW</sequence>
<feature type="transmembrane region" description="Helical" evidence="1">
    <location>
        <begin position="62"/>
        <end position="83"/>
    </location>
</feature>
<reference evidence="2 3" key="1">
    <citation type="submission" date="2012-06" db="EMBL/GenBank/DDBJ databases">
        <title>The complete chromosome of genome of Turneriella parva DSM 21527.</title>
        <authorList>
            <consortium name="US DOE Joint Genome Institute (JGI-PGF)"/>
            <person name="Lucas S."/>
            <person name="Han J."/>
            <person name="Lapidus A."/>
            <person name="Bruce D."/>
            <person name="Goodwin L."/>
            <person name="Pitluck S."/>
            <person name="Peters L."/>
            <person name="Kyrpides N."/>
            <person name="Mavromatis K."/>
            <person name="Ivanova N."/>
            <person name="Mikhailova N."/>
            <person name="Chertkov O."/>
            <person name="Detter J.C."/>
            <person name="Tapia R."/>
            <person name="Han C."/>
            <person name="Land M."/>
            <person name="Hauser L."/>
            <person name="Markowitz V."/>
            <person name="Cheng J.-F."/>
            <person name="Hugenholtz P."/>
            <person name="Woyke T."/>
            <person name="Wu D."/>
            <person name="Gronow S."/>
            <person name="Wellnitz S."/>
            <person name="Brambilla E."/>
            <person name="Klenk H.-P."/>
            <person name="Eisen J.A."/>
        </authorList>
    </citation>
    <scope>NUCLEOTIDE SEQUENCE [LARGE SCALE GENOMIC DNA]</scope>
    <source>
        <strain evidence="3">ATCC BAA-1111 / DSM 21527 / NCTC 11395 / H</strain>
    </source>
</reference>
<evidence type="ECO:0000256" key="1">
    <source>
        <dbReference type="SAM" id="Phobius"/>
    </source>
</evidence>
<keyword evidence="1" id="KW-1133">Transmembrane helix</keyword>
<protein>
    <recommendedName>
        <fullName evidence="4">DUF2804 domain-containing protein</fullName>
    </recommendedName>
</protein>
<keyword evidence="1" id="KW-0812">Transmembrane</keyword>
<dbReference type="Proteomes" id="UP000006048">
    <property type="component" value="Chromosome"/>
</dbReference>
<dbReference type="KEGG" id="tpx:Turpa_0900"/>
<dbReference type="PANTHER" id="PTHR35868:SF4">
    <property type="entry name" value="DUF2804 DOMAIN-CONTAINING PROTEIN"/>
    <property type="match status" value="1"/>
</dbReference>